<dbReference type="EMBL" id="JAUKTR010000003">
    <property type="protein sequence ID" value="MDO1559517.1"/>
    <property type="molecule type" value="Genomic_DNA"/>
</dbReference>
<keyword evidence="4" id="KW-0540">Nuclease</keyword>
<dbReference type="Gene3D" id="3.90.220.20">
    <property type="entry name" value="DNA methylase specificity domains"/>
    <property type="match status" value="2"/>
</dbReference>
<evidence type="ECO:0000313" key="5">
    <source>
        <dbReference type="Proteomes" id="UP001169063"/>
    </source>
</evidence>
<dbReference type="InterPro" id="IPR044946">
    <property type="entry name" value="Restrct_endonuc_typeI_TRD_sf"/>
</dbReference>
<evidence type="ECO:0000313" key="4">
    <source>
        <dbReference type="EMBL" id="MDO1559517.1"/>
    </source>
</evidence>
<sequence length="312" mass="35239">MFARPNPKAVLPEYLAEYTNSAVGKQHVVGNKGGLALQHFNVGAYKEMLVLLPPLPQQRKIVELLRTWDGAIEKLEALRAAKLRRHRALTHSLVFGTRQLDRFRTTDEVAAHRWFTLPATWGIKPIGKLAREISERNGDAEQHEVLSCSKYDGFVRSLEYFKKQVFSADLSGYKRIWRGDFGFPSNHIEEGSIGLQNLTDVGVVSPIYTVFRFAPEKVDADYAFAVLKTGLYRHIFEVSTSASVDRRGSLRWSEFSKLPFPLPSLAEQRAIAEVLGTAQTDLDALNTEIEALTRQKRGLMQKLLTGEWRVSP</sequence>
<organism evidence="4 5">
    <name type="scientific">Peiella sedimenti</name>
    <dbReference type="NCBI Taxonomy" id="3061083"/>
    <lineage>
        <taxon>Bacteria</taxon>
        <taxon>Pseudomonadati</taxon>
        <taxon>Pseudomonadota</taxon>
        <taxon>Alphaproteobacteria</taxon>
        <taxon>Caulobacterales</taxon>
        <taxon>Caulobacteraceae</taxon>
        <taxon>Peiella</taxon>
    </lineage>
</organism>
<dbReference type="PANTHER" id="PTHR30408:SF12">
    <property type="entry name" value="TYPE I RESTRICTION ENZYME MJAVIII SPECIFICITY SUBUNIT"/>
    <property type="match status" value="1"/>
</dbReference>
<keyword evidence="1" id="KW-0680">Restriction system</keyword>
<name>A0ABT8SLT5_9CAUL</name>
<keyword evidence="2" id="KW-0238">DNA-binding</keyword>
<gene>
    <name evidence="4" type="ORF">Q0812_08765</name>
</gene>
<dbReference type="GO" id="GO:0004519">
    <property type="term" value="F:endonuclease activity"/>
    <property type="evidence" value="ECO:0007669"/>
    <property type="project" value="UniProtKB-KW"/>
</dbReference>
<evidence type="ECO:0000256" key="1">
    <source>
        <dbReference type="ARBA" id="ARBA00022747"/>
    </source>
</evidence>
<dbReference type="PANTHER" id="PTHR30408">
    <property type="entry name" value="TYPE-1 RESTRICTION ENZYME ECOKI SPECIFICITY PROTEIN"/>
    <property type="match status" value="1"/>
</dbReference>
<reference evidence="4" key="1">
    <citation type="submission" date="2023-07" db="EMBL/GenBank/DDBJ databases">
        <title>Brevundimonas soil sp. nov., isolated from the soil of chemical plant.</title>
        <authorList>
            <person name="Wu N."/>
        </authorList>
    </citation>
    <scope>NUCLEOTIDE SEQUENCE</scope>
    <source>
        <strain evidence="4">XZ-24</strain>
    </source>
</reference>
<evidence type="ECO:0000256" key="3">
    <source>
        <dbReference type="SAM" id="Coils"/>
    </source>
</evidence>
<keyword evidence="4" id="KW-0378">Hydrolase</keyword>
<protein>
    <submittedName>
        <fullName evidence="4">Restriction endonuclease subunit S</fullName>
    </submittedName>
</protein>
<comment type="caution">
    <text evidence="4">The sequence shown here is derived from an EMBL/GenBank/DDBJ whole genome shotgun (WGS) entry which is preliminary data.</text>
</comment>
<keyword evidence="5" id="KW-1185">Reference proteome</keyword>
<dbReference type="InterPro" id="IPR052021">
    <property type="entry name" value="Type-I_RS_S_subunit"/>
</dbReference>
<evidence type="ECO:0000256" key="2">
    <source>
        <dbReference type="ARBA" id="ARBA00023125"/>
    </source>
</evidence>
<accession>A0ABT8SLT5</accession>
<proteinExistence type="predicted"/>
<dbReference type="Proteomes" id="UP001169063">
    <property type="component" value="Unassembled WGS sequence"/>
</dbReference>
<dbReference type="SUPFAM" id="SSF116734">
    <property type="entry name" value="DNA methylase specificity domain"/>
    <property type="match status" value="2"/>
</dbReference>
<keyword evidence="3" id="KW-0175">Coiled coil</keyword>
<feature type="coiled-coil region" evidence="3">
    <location>
        <begin position="275"/>
        <end position="302"/>
    </location>
</feature>
<dbReference type="RefSeq" id="WP_302109946.1">
    <property type="nucleotide sequence ID" value="NZ_JAUKTR010000003.1"/>
</dbReference>
<keyword evidence="4" id="KW-0255">Endonuclease</keyword>